<evidence type="ECO:0000256" key="3">
    <source>
        <dbReference type="ARBA" id="ARBA00022989"/>
    </source>
</evidence>
<feature type="transmembrane region" description="Helical" evidence="6">
    <location>
        <begin position="402"/>
        <end position="421"/>
    </location>
</feature>
<dbReference type="InterPro" id="IPR020846">
    <property type="entry name" value="MFS_dom"/>
</dbReference>
<dbReference type="PROSITE" id="PS50850">
    <property type="entry name" value="MFS"/>
    <property type="match status" value="1"/>
</dbReference>
<proteinExistence type="predicted"/>
<dbReference type="EMBL" id="KN817640">
    <property type="protein sequence ID" value="KJA15595.1"/>
    <property type="molecule type" value="Genomic_DNA"/>
</dbReference>
<evidence type="ECO:0000256" key="6">
    <source>
        <dbReference type="SAM" id="Phobius"/>
    </source>
</evidence>
<dbReference type="SUPFAM" id="SSF103473">
    <property type="entry name" value="MFS general substrate transporter"/>
    <property type="match status" value="1"/>
</dbReference>
<name>A0A0D2P575_HYPSF</name>
<feature type="transmembrane region" description="Helical" evidence="6">
    <location>
        <begin position="214"/>
        <end position="238"/>
    </location>
</feature>
<keyword evidence="9" id="KW-1185">Reference proteome</keyword>
<dbReference type="InterPro" id="IPR036259">
    <property type="entry name" value="MFS_trans_sf"/>
</dbReference>
<organism evidence="8 9">
    <name type="scientific">Hypholoma sublateritium (strain FD-334 SS-4)</name>
    <dbReference type="NCBI Taxonomy" id="945553"/>
    <lineage>
        <taxon>Eukaryota</taxon>
        <taxon>Fungi</taxon>
        <taxon>Dikarya</taxon>
        <taxon>Basidiomycota</taxon>
        <taxon>Agaricomycotina</taxon>
        <taxon>Agaricomycetes</taxon>
        <taxon>Agaricomycetidae</taxon>
        <taxon>Agaricales</taxon>
        <taxon>Agaricineae</taxon>
        <taxon>Strophariaceae</taxon>
        <taxon>Hypholoma</taxon>
    </lineage>
</organism>
<evidence type="ECO:0000256" key="2">
    <source>
        <dbReference type="ARBA" id="ARBA00022692"/>
    </source>
</evidence>
<dbReference type="PANTHER" id="PTHR23502">
    <property type="entry name" value="MAJOR FACILITATOR SUPERFAMILY"/>
    <property type="match status" value="1"/>
</dbReference>
<evidence type="ECO:0000259" key="7">
    <source>
        <dbReference type="PROSITE" id="PS50850"/>
    </source>
</evidence>
<dbReference type="CDD" id="cd17323">
    <property type="entry name" value="MFS_Tpo1_MDR_like"/>
    <property type="match status" value="1"/>
</dbReference>
<dbReference type="GO" id="GO:0140115">
    <property type="term" value="P:export across plasma membrane"/>
    <property type="evidence" value="ECO:0007669"/>
    <property type="project" value="UniProtKB-ARBA"/>
</dbReference>
<evidence type="ECO:0000256" key="5">
    <source>
        <dbReference type="SAM" id="MobiDB-lite"/>
    </source>
</evidence>
<reference evidence="9" key="1">
    <citation type="submission" date="2014-04" db="EMBL/GenBank/DDBJ databases">
        <title>Evolutionary Origins and Diversification of the Mycorrhizal Mutualists.</title>
        <authorList>
            <consortium name="DOE Joint Genome Institute"/>
            <consortium name="Mycorrhizal Genomics Consortium"/>
            <person name="Kohler A."/>
            <person name="Kuo A."/>
            <person name="Nagy L.G."/>
            <person name="Floudas D."/>
            <person name="Copeland A."/>
            <person name="Barry K.W."/>
            <person name="Cichocki N."/>
            <person name="Veneault-Fourrey C."/>
            <person name="LaButti K."/>
            <person name="Lindquist E.A."/>
            <person name="Lipzen A."/>
            <person name="Lundell T."/>
            <person name="Morin E."/>
            <person name="Murat C."/>
            <person name="Riley R."/>
            <person name="Ohm R."/>
            <person name="Sun H."/>
            <person name="Tunlid A."/>
            <person name="Henrissat B."/>
            <person name="Grigoriev I.V."/>
            <person name="Hibbett D.S."/>
            <person name="Martin F."/>
        </authorList>
    </citation>
    <scope>NUCLEOTIDE SEQUENCE [LARGE SCALE GENOMIC DNA]</scope>
    <source>
        <strain evidence="9">FD-334 SS-4</strain>
    </source>
</reference>
<feature type="transmembrane region" description="Helical" evidence="6">
    <location>
        <begin position="155"/>
        <end position="175"/>
    </location>
</feature>
<feature type="transmembrane region" description="Helical" evidence="6">
    <location>
        <begin position="87"/>
        <end position="108"/>
    </location>
</feature>
<sequence length="530" mass="56883">MDEKAEAVATVQDPKRSKHNSLSKTSTLSQERSDGASLATAHAVSGARDSAFLKKDEATEKAEEVNESDDWATDPENARNWSGLRKWTSMLVVSFYTLIPPLASSMMAPGLPEVAAKYNITSPTVTALTLSIFLISFALAPLVLGPLSEMYGRKWIMHIANVFTLGFSLGCAWSPTVGSLIAFRFMTGFSGSAPIAIGGGVVSDLFSERDRASAMALFSLGPLLGPAIGPVAGGFITAAGGIKWVFIAIALTCGVASVVALPLLRETYGPVIQKRREHKRLAADPEAAARAASASQQTTREKLQVLYDNLTRPVILLTRSFICFILSAFMAFVYGIYYLMFSTFADFFSETYGFGAGVGGLVYLGLGIGFISATLVGAKFADRIYKTLADKNGGKGKPEMRIPALFVGAILVPIGLLWFGWSAQEKIHWIMPIIGSGIFGFAFMTTYLPIQLYLIDAFEYAASAVSAAAVFRSVLGFAFPLFGKQMFDALGEGGGNTLLAGIAAVLGIPFPIWIYLKGEELRARNPLTRR</sequence>
<feature type="domain" description="Major facilitator superfamily (MFS) profile" evidence="7">
    <location>
        <begin position="89"/>
        <end position="519"/>
    </location>
</feature>
<comment type="subcellular location">
    <subcellularLocation>
        <location evidence="1">Membrane</location>
        <topology evidence="1">Multi-pass membrane protein</topology>
    </subcellularLocation>
</comment>
<dbReference type="GO" id="GO:0005886">
    <property type="term" value="C:plasma membrane"/>
    <property type="evidence" value="ECO:0007669"/>
    <property type="project" value="TreeGrafter"/>
</dbReference>
<feature type="transmembrane region" description="Helical" evidence="6">
    <location>
        <begin position="494"/>
        <end position="516"/>
    </location>
</feature>
<dbReference type="Pfam" id="PF07690">
    <property type="entry name" value="MFS_1"/>
    <property type="match status" value="1"/>
</dbReference>
<feature type="transmembrane region" description="Helical" evidence="6">
    <location>
        <begin position="427"/>
        <end position="448"/>
    </location>
</feature>
<dbReference type="InterPro" id="IPR011701">
    <property type="entry name" value="MFS"/>
</dbReference>
<feature type="transmembrane region" description="Helical" evidence="6">
    <location>
        <begin position="244"/>
        <end position="264"/>
    </location>
</feature>
<keyword evidence="2 6" id="KW-0812">Transmembrane</keyword>
<dbReference type="InterPro" id="IPR005829">
    <property type="entry name" value="Sugar_transporter_CS"/>
</dbReference>
<dbReference type="AlphaFoldDB" id="A0A0D2P575"/>
<evidence type="ECO:0000313" key="8">
    <source>
        <dbReference type="EMBL" id="KJA15595.1"/>
    </source>
</evidence>
<feature type="transmembrane region" description="Helical" evidence="6">
    <location>
        <begin position="181"/>
        <end position="202"/>
    </location>
</feature>
<feature type="transmembrane region" description="Helical" evidence="6">
    <location>
        <begin position="460"/>
        <end position="482"/>
    </location>
</feature>
<accession>A0A0D2P575</accession>
<feature type="region of interest" description="Disordered" evidence="5">
    <location>
        <begin position="1"/>
        <end position="74"/>
    </location>
</feature>
<keyword evidence="3 6" id="KW-1133">Transmembrane helix</keyword>
<feature type="compositionally biased region" description="Basic and acidic residues" evidence="5">
    <location>
        <begin position="51"/>
        <end position="64"/>
    </location>
</feature>
<feature type="transmembrane region" description="Helical" evidence="6">
    <location>
        <begin position="120"/>
        <end position="143"/>
    </location>
</feature>
<dbReference type="PANTHER" id="PTHR23502:SF60">
    <property type="entry name" value="MAJOR FACILITATOR SUPERFAMILY (MFS) PROFILE DOMAIN-CONTAINING PROTEIN-RELATED"/>
    <property type="match status" value="1"/>
</dbReference>
<evidence type="ECO:0000256" key="4">
    <source>
        <dbReference type="ARBA" id="ARBA00023136"/>
    </source>
</evidence>
<dbReference type="FunFam" id="1.20.1250.20:FF:000011">
    <property type="entry name" value="MFS multidrug transporter, putative"/>
    <property type="match status" value="1"/>
</dbReference>
<dbReference type="OrthoDB" id="6770063at2759"/>
<gene>
    <name evidence="8" type="ORF">HYPSUDRAFT_48226</name>
</gene>
<dbReference type="Proteomes" id="UP000054270">
    <property type="component" value="Unassembled WGS sequence"/>
</dbReference>
<feature type="transmembrane region" description="Helical" evidence="6">
    <location>
        <begin position="361"/>
        <end position="381"/>
    </location>
</feature>
<dbReference type="GO" id="GO:0042908">
    <property type="term" value="P:xenobiotic transport"/>
    <property type="evidence" value="ECO:0007669"/>
    <property type="project" value="UniProtKB-ARBA"/>
</dbReference>
<protein>
    <recommendedName>
        <fullName evidence="7">Major facilitator superfamily (MFS) profile domain-containing protein</fullName>
    </recommendedName>
</protein>
<dbReference type="STRING" id="945553.A0A0D2P575"/>
<keyword evidence="4 6" id="KW-0472">Membrane</keyword>
<evidence type="ECO:0000313" key="9">
    <source>
        <dbReference type="Proteomes" id="UP000054270"/>
    </source>
</evidence>
<dbReference type="GO" id="GO:0022857">
    <property type="term" value="F:transmembrane transporter activity"/>
    <property type="evidence" value="ECO:0007669"/>
    <property type="project" value="InterPro"/>
</dbReference>
<dbReference type="PROSITE" id="PS00216">
    <property type="entry name" value="SUGAR_TRANSPORT_1"/>
    <property type="match status" value="1"/>
</dbReference>
<dbReference type="OMA" id="KWAMASI"/>
<evidence type="ECO:0000256" key="1">
    <source>
        <dbReference type="ARBA" id="ARBA00004141"/>
    </source>
</evidence>
<feature type="transmembrane region" description="Helical" evidence="6">
    <location>
        <begin position="321"/>
        <end position="341"/>
    </location>
</feature>
<dbReference type="Gene3D" id="1.20.1250.20">
    <property type="entry name" value="MFS general substrate transporter like domains"/>
    <property type="match status" value="1"/>
</dbReference>